<comment type="caution">
    <text evidence="12">The sequence shown here is derived from an EMBL/GenBank/DDBJ whole genome shotgun (WGS) entry which is preliminary data.</text>
</comment>
<evidence type="ECO:0000259" key="10">
    <source>
        <dbReference type="Pfam" id="PF02518"/>
    </source>
</evidence>
<keyword evidence="9" id="KW-1133">Transmembrane helix</keyword>
<accession>A0ABV6MMH2</accession>
<dbReference type="PANTHER" id="PTHR24421">
    <property type="entry name" value="NITRATE/NITRITE SENSOR PROTEIN NARX-RELATED"/>
    <property type="match status" value="1"/>
</dbReference>
<feature type="transmembrane region" description="Helical" evidence="9">
    <location>
        <begin position="20"/>
        <end position="46"/>
    </location>
</feature>
<dbReference type="Gene3D" id="1.20.5.1930">
    <property type="match status" value="1"/>
</dbReference>
<dbReference type="InterPro" id="IPR036890">
    <property type="entry name" value="HATPase_C_sf"/>
</dbReference>
<reference evidence="12 13" key="1">
    <citation type="submission" date="2024-09" db="EMBL/GenBank/DDBJ databases">
        <authorList>
            <person name="Sun Q."/>
            <person name="Mori K."/>
        </authorList>
    </citation>
    <scope>NUCLEOTIDE SEQUENCE [LARGE SCALE GENOMIC DNA]</scope>
    <source>
        <strain evidence="12 13">TBRC 1432</strain>
    </source>
</reference>
<keyword evidence="7" id="KW-0067">ATP-binding</keyword>
<keyword evidence="8" id="KW-0902">Two-component regulatory system</keyword>
<dbReference type="InterPro" id="IPR050482">
    <property type="entry name" value="Sensor_HK_TwoCompSys"/>
</dbReference>
<evidence type="ECO:0000256" key="2">
    <source>
        <dbReference type="ARBA" id="ARBA00012438"/>
    </source>
</evidence>
<sequence>MVAGTIAVGAERPRPLERVWSVAAGVGGAVLLVNGPVLLCLVVAVFELARQRPLRESAPAGAVAAVISSATILLRLLGDGHTPTLLALAWTGWIVLPWSLGALIHVMKAARRNLIARSALEERMRLAGEVHDIAGHGFAVVSMQAGVALLVFDEQPAQARLFVEAIKETSAAALADLRRMLDAVHPAGIHDLIRQVRAGGLAVDFTMDGELPEPVNGTVYRVVQEALTNILRHAGPTTAEVAVDRGERHVRVRVSDRGVGAAAPAGRGLAGMRRRVEELDGRLEAGPRAGGGFQVVAWLPVSR</sequence>
<dbReference type="Pfam" id="PF02518">
    <property type="entry name" value="HATPase_c"/>
    <property type="match status" value="1"/>
</dbReference>
<feature type="transmembrane region" description="Helical" evidence="9">
    <location>
        <begin position="58"/>
        <end position="78"/>
    </location>
</feature>
<keyword evidence="9" id="KW-0472">Membrane</keyword>
<evidence type="ECO:0000256" key="5">
    <source>
        <dbReference type="ARBA" id="ARBA00022741"/>
    </source>
</evidence>
<name>A0ABV6MMH2_9PSEU</name>
<dbReference type="RefSeq" id="WP_273942496.1">
    <property type="nucleotide sequence ID" value="NZ_CP097263.1"/>
</dbReference>
<keyword evidence="4" id="KW-0808">Transferase</keyword>
<keyword evidence="5" id="KW-0547">Nucleotide-binding</keyword>
<evidence type="ECO:0000313" key="13">
    <source>
        <dbReference type="Proteomes" id="UP001589810"/>
    </source>
</evidence>
<dbReference type="Pfam" id="PF07730">
    <property type="entry name" value="HisKA_3"/>
    <property type="match status" value="1"/>
</dbReference>
<protein>
    <recommendedName>
        <fullName evidence="2">histidine kinase</fullName>
        <ecNumber evidence="2">2.7.13.3</ecNumber>
    </recommendedName>
</protein>
<keyword evidence="3" id="KW-0597">Phosphoprotein</keyword>
<feature type="transmembrane region" description="Helical" evidence="9">
    <location>
        <begin position="84"/>
        <end position="107"/>
    </location>
</feature>
<keyword evidence="13" id="KW-1185">Reference proteome</keyword>
<evidence type="ECO:0000256" key="9">
    <source>
        <dbReference type="SAM" id="Phobius"/>
    </source>
</evidence>
<evidence type="ECO:0000256" key="1">
    <source>
        <dbReference type="ARBA" id="ARBA00000085"/>
    </source>
</evidence>
<dbReference type="CDD" id="cd16917">
    <property type="entry name" value="HATPase_UhpB-NarQ-NarX-like"/>
    <property type="match status" value="1"/>
</dbReference>
<evidence type="ECO:0000256" key="3">
    <source>
        <dbReference type="ARBA" id="ARBA00022553"/>
    </source>
</evidence>
<evidence type="ECO:0000256" key="4">
    <source>
        <dbReference type="ARBA" id="ARBA00022679"/>
    </source>
</evidence>
<gene>
    <name evidence="12" type="ORF">ACFFH7_08340</name>
</gene>
<comment type="catalytic activity">
    <reaction evidence="1">
        <text>ATP + protein L-histidine = ADP + protein N-phospho-L-histidine.</text>
        <dbReference type="EC" id="2.7.13.3"/>
    </reaction>
</comment>
<dbReference type="EMBL" id="JBHLUD010000002">
    <property type="protein sequence ID" value="MFC0541488.1"/>
    <property type="molecule type" value="Genomic_DNA"/>
</dbReference>
<proteinExistence type="predicted"/>
<feature type="domain" description="Histidine kinase/HSP90-like ATPase" evidence="10">
    <location>
        <begin position="219"/>
        <end position="302"/>
    </location>
</feature>
<evidence type="ECO:0000259" key="11">
    <source>
        <dbReference type="Pfam" id="PF07730"/>
    </source>
</evidence>
<keyword evidence="9" id="KW-0812">Transmembrane</keyword>
<keyword evidence="6 12" id="KW-0418">Kinase</keyword>
<dbReference type="InterPro" id="IPR011712">
    <property type="entry name" value="Sig_transdc_His_kin_sub3_dim/P"/>
</dbReference>
<dbReference type="PANTHER" id="PTHR24421:SF10">
    <property type="entry name" value="NITRATE_NITRITE SENSOR PROTEIN NARQ"/>
    <property type="match status" value="1"/>
</dbReference>
<organism evidence="12 13">
    <name type="scientific">Kutzneria chonburiensis</name>
    <dbReference type="NCBI Taxonomy" id="1483604"/>
    <lineage>
        <taxon>Bacteria</taxon>
        <taxon>Bacillati</taxon>
        <taxon>Actinomycetota</taxon>
        <taxon>Actinomycetes</taxon>
        <taxon>Pseudonocardiales</taxon>
        <taxon>Pseudonocardiaceae</taxon>
        <taxon>Kutzneria</taxon>
    </lineage>
</organism>
<dbReference type="EC" id="2.7.13.3" evidence="2"/>
<dbReference type="SUPFAM" id="SSF55874">
    <property type="entry name" value="ATPase domain of HSP90 chaperone/DNA topoisomerase II/histidine kinase"/>
    <property type="match status" value="1"/>
</dbReference>
<evidence type="ECO:0000256" key="7">
    <source>
        <dbReference type="ARBA" id="ARBA00022840"/>
    </source>
</evidence>
<evidence type="ECO:0000256" key="6">
    <source>
        <dbReference type="ARBA" id="ARBA00022777"/>
    </source>
</evidence>
<dbReference type="InterPro" id="IPR003594">
    <property type="entry name" value="HATPase_dom"/>
</dbReference>
<dbReference type="Proteomes" id="UP001589810">
    <property type="component" value="Unassembled WGS sequence"/>
</dbReference>
<dbReference type="GO" id="GO:0016301">
    <property type="term" value="F:kinase activity"/>
    <property type="evidence" value="ECO:0007669"/>
    <property type="project" value="UniProtKB-KW"/>
</dbReference>
<dbReference type="Gene3D" id="3.30.565.10">
    <property type="entry name" value="Histidine kinase-like ATPase, C-terminal domain"/>
    <property type="match status" value="1"/>
</dbReference>
<evidence type="ECO:0000313" key="12">
    <source>
        <dbReference type="EMBL" id="MFC0541488.1"/>
    </source>
</evidence>
<evidence type="ECO:0000256" key="8">
    <source>
        <dbReference type="ARBA" id="ARBA00023012"/>
    </source>
</evidence>
<feature type="domain" description="Signal transduction histidine kinase subgroup 3 dimerisation and phosphoacceptor" evidence="11">
    <location>
        <begin position="122"/>
        <end position="187"/>
    </location>
</feature>